<sequence>MKQHFNLGKKIRQLYVDTGFLGKRYSSAEIYVRSTDYNRTIISALSNMIGMYGWNHGASRKGLDYPDVEGWPDAYVPIAVHTIDRRKDYEVKKLIFQG</sequence>
<dbReference type="CDD" id="cd07061">
    <property type="entry name" value="HP_HAP_like"/>
    <property type="match status" value="1"/>
</dbReference>
<dbReference type="PANTHER" id="PTHR11567:SF211">
    <property type="entry name" value="PROSTATIC ACID PHOSPHATASE"/>
    <property type="match status" value="1"/>
</dbReference>
<evidence type="ECO:0000256" key="6">
    <source>
        <dbReference type="ARBA" id="ARBA00023157"/>
    </source>
</evidence>
<dbReference type="GO" id="GO:0003993">
    <property type="term" value="F:acid phosphatase activity"/>
    <property type="evidence" value="ECO:0007669"/>
    <property type="project" value="UniProtKB-EC"/>
</dbReference>
<evidence type="ECO:0000313" key="9">
    <source>
        <dbReference type="Proteomes" id="UP000053660"/>
    </source>
</evidence>
<dbReference type="InterPro" id="IPR000560">
    <property type="entry name" value="His_Pase_clade-2"/>
</dbReference>
<keyword evidence="7" id="KW-0325">Glycoprotein</keyword>
<keyword evidence="5" id="KW-0378">Hydrolase</keyword>
<keyword evidence="4" id="KW-0732">Signal</keyword>
<organism evidence="8 9">
    <name type="scientific">Oesophagostomum dentatum</name>
    <name type="common">Nodular worm</name>
    <dbReference type="NCBI Taxonomy" id="61180"/>
    <lineage>
        <taxon>Eukaryota</taxon>
        <taxon>Metazoa</taxon>
        <taxon>Ecdysozoa</taxon>
        <taxon>Nematoda</taxon>
        <taxon>Chromadorea</taxon>
        <taxon>Rhabditida</taxon>
        <taxon>Rhabditina</taxon>
        <taxon>Rhabditomorpha</taxon>
        <taxon>Strongyloidea</taxon>
        <taxon>Strongylidae</taxon>
        <taxon>Oesophagostomum</taxon>
    </lineage>
</organism>
<dbReference type="EC" id="3.1.3.2" evidence="3"/>
<accession>A0A0B1RYN9</accession>
<keyword evidence="6" id="KW-1015">Disulfide bond</keyword>
<evidence type="ECO:0000256" key="4">
    <source>
        <dbReference type="ARBA" id="ARBA00022729"/>
    </source>
</evidence>
<dbReference type="OrthoDB" id="258392at2759"/>
<dbReference type="Gene3D" id="3.40.50.1240">
    <property type="entry name" value="Phosphoglycerate mutase-like"/>
    <property type="match status" value="1"/>
</dbReference>
<evidence type="ECO:0000256" key="1">
    <source>
        <dbReference type="ARBA" id="ARBA00000032"/>
    </source>
</evidence>
<dbReference type="Pfam" id="PF00328">
    <property type="entry name" value="His_Phos_2"/>
    <property type="match status" value="1"/>
</dbReference>
<evidence type="ECO:0000256" key="3">
    <source>
        <dbReference type="ARBA" id="ARBA00012646"/>
    </source>
</evidence>
<dbReference type="InterPro" id="IPR029033">
    <property type="entry name" value="His_PPase_superfam"/>
</dbReference>
<protein>
    <recommendedName>
        <fullName evidence="3">acid phosphatase</fullName>
        <ecNumber evidence="3">3.1.3.2</ecNumber>
    </recommendedName>
</protein>
<keyword evidence="9" id="KW-1185">Reference proteome</keyword>
<evidence type="ECO:0000313" key="8">
    <source>
        <dbReference type="EMBL" id="KHJ76761.1"/>
    </source>
</evidence>
<evidence type="ECO:0000256" key="7">
    <source>
        <dbReference type="ARBA" id="ARBA00023180"/>
    </source>
</evidence>
<comment type="catalytic activity">
    <reaction evidence="1">
        <text>a phosphate monoester + H2O = an alcohol + phosphate</text>
        <dbReference type="Rhea" id="RHEA:15017"/>
        <dbReference type="ChEBI" id="CHEBI:15377"/>
        <dbReference type="ChEBI" id="CHEBI:30879"/>
        <dbReference type="ChEBI" id="CHEBI:43474"/>
        <dbReference type="ChEBI" id="CHEBI:67140"/>
        <dbReference type="EC" id="3.1.3.2"/>
    </reaction>
</comment>
<dbReference type="SUPFAM" id="SSF53254">
    <property type="entry name" value="Phosphoglycerate mutase-like"/>
    <property type="match status" value="1"/>
</dbReference>
<evidence type="ECO:0000256" key="2">
    <source>
        <dbReference type="ARBA" id="ARBA00005375"/>
    </source>
</evidence>
<dbReference type="EMBL" id="KN611435">
    <property type="protein sequence ID" value="KHJ76761.1"/>
    <property type="molecule type" value="Genomic_DNA"/>
</dbReference>
<dbReference type="InterPro" id="IPR050645">
    <property type="entry name" value="Histidine_acid_phosphatase"/>
</dbReference>
<dbReference type="AlphaFoldDB" id="A0A0B1RYN9"/>
<gene>
    <name evidence="8" type="ORF">OESDEN_23619</name>
</gene>
<proteinExistence type="inferred from homology"/>
<reference evidence="8 9" key="1">
    <citation type="submission" date="2014-03" db="EMBL/GenBank/DDBJ databases">
        <title>Draft genome of the hookworm Oesophagostomum dentatum.</title>
        <authorList>
            <person name="Mitreva M."/>
        </authorList>
    </citation>
    <scope>NUCLEOTIDE SEQUENCE [LARGE SCALE GENOMIC DNA]</scope>
    <source>
        <strain evidence="8 9">OD-Hann</strain>
    </source>
</reference>
<comment type="similarity">
    <text evidence="2">Belongs to the histidine acid phosphatase family.</text>
</comment>
<evidence type="ECO:0000256" key="5">
    <source>
        <dbReference type="ARBA" id="ARBA00022801"/>
    </source>
</evidence>
<dbReference type="PANTHER" id="PTHR11567">
    <property type="entry name" value="ACID PHOSPHATASE-RELATED"/>
    <property type="match status" value="1"/>
</dbReference>
<name>A0A0B1RYN9_OESDE</name>
<dbReference type="Proteomes" id="UP000053660">
    <property type="component" value="Unassembled WGS sequence"/>
</dbReference>